<dbReference type="InterPro" id="IPR016181">
    <property type="entry name" value="Acyl_CoA_acyltransferase"/>
</dbReference>
<evidence type="ECO:0000259" key="1">
    <source>
        <dbReference type="PROSITE" id="PS51186"/>
    </source>
</evidence>
<keyword evidence="3" id="KW-1185">Reference proteome</keyword>
<dbReference type="Gene3D" id="3.40.630.30">
    <property type="match status" value="1"/>
</dbReference>
<dbReference type="PANTHER" id="PTHR43305:SF1">
    <property type="entry name" value="FAMILY N-ACETYLTRANSFERASE, PUTATIVE (AFU_ORTHOLOGUE AFUA_2G01380)-RELATED"/>
    <property type="match status" value="1"/>
</dbReference>
<sequence>MVIVTAEDSVQIDAIRVIFREYADSLGIDLAFQDFEHELLNLPGEYAEPRGALLLALIDVVPGSPAPQPAPTLLQRKEGHWSHVAACCALRPLDAADYPNAAEMKRLYVRPAFRGRGLGRQLTEAVLDAARGVGYSCVLLDTFDDMEAARALYEDLGFVEVPPYYHNPLPGAHYLMCELT</sequence>
<reference evidence="2" key="1">
    <citation type="submission" date="2023-06" db="EMBL/GenBank/DDBJ databases">
        <authorList>
            <person name="Jiang Y."/>
            <person name="Liu Q."/>
        </authorList>
    </citation>
    <scope>NUCLEOTIDE SEQUENCE</scope>
    <source>
        <strain evidence="2">CGMCC 1.12089</strain>
    </source>
</reference>
<dbReference type="Pfam" id="PF00583">
    <property type="entry name" value="Acetyltransf_1"/>
    <property type="match status" value="1"/>
</dbReference>
<comment type="caution">
    <text evidence="2">The sequence shown here is derived from an EMBL/GenBank/DDBJ whole genome shotgun (WGS) entry which is preliminary data.</text>
</comment>
<evidence type="ECO:0000313" key="2">
    <source>
        <dbReference type="EMBL" id="MDM0046875.1"/>
    </source>
</evidence>
<dbReference type="PANTHER" id="PTHR43305">
    <property type="entry name" value="FAMILY N-ACETYLTRANSFERASE, PUTATIVE (AFU_ORTHOLOGUE AFUA_2G01380)-RELATED"/>
    <property type="match status" value="1"/>
</dbReference>
<dbReference type="CDD" id="cd04301">
    <property type="entry name" value="NAT_SF"/>
    <property type="match status" value="1"/>
</dbReference>
<dbReference type="InterPro" id="IPR000182">
    <property type="entry name" value="GNAT_dom"/>
</dbReference>
<organism evidence="2 3">
    <name type="scientific">Variovorax dokdonensis</name>
    <dbReference type="NCBI Taxonomy" id="344883"/>
    <lineage>
        <taxon>Bacteria</taxon>
        <taxon>Pseudomonadati</taxon>
        <taxon>Pseudomonadota</taxon>
        <taxon>Betaproteobacteria</taxon>
        <taxon>Burkholderiales</taxon>
        <taxon>Comamonadaceae</taxon>
        <taxon>Variovorax</taxon>
    </lineage>
</organism>
<name>A0ABT7NFY9_9BURK</name>
<gene>
    <name evidence="2" type="ORF">QTH91_20455</name>
</gene>
<proteinExistence type="predicted"/>
<dbReference type="InterPro" id="IPR052777">
    <property type="entry name" value="Acetyltransferase_Enz"/>
</dbReference>
<feature type="domain" description="N-acetyltransferase" evidence="1">
    <location>
        <begin position="44"/>
        <end position="180"/>
    </location>
</feature>
<dbReference type="EMBL" id="JASZYV010000005">
    <property type="protein sequence ID" value="MDM0046875.1"/>
    <property type="molecule type" value="Genomic_DNA"/>
</dbReference>
<accession>A0ABT7NFY9</accession>
<protein>
    <submittedName>
        <fullName evidence="2">GNAT family N-acetyltransferase</fullName>
    </submittedName>
</protein>
<evidence type="ECO:0000313" key="3">
    <source>
        <dbReference type="Proteomes" id="UP001174908"/>
    </source>
</evidence>
<dbReference type="Proteomes" id="UP001174908">
    <property type="component" value="Unassembled WGS sequence"/>
</dbReference>
<dbReference type="SUPFAM" id="SSF55729">
    <property type="entry name" value="Acyl-CoA N-acyltransferases (Nat)"/>
    <property type="match status" value="1"/>
</dbReference>
<dbReference type="RefSeq" id="WP_286661996.1">
    <property type="nucleotide sequence ID" value="NZ_JASZYV010000005.1"/>
</dbReference>
<dbReference type="PROSITE" id="PS51186">
    <property type="entry name" value="GNAT"/>
    <property type="match status" value="1"/>
</dbReference>